<sequence length="97" mass="11652">MSEIVQFLSYQIARNYRQPLKIFNQYQPAVGRLSFKFSYLGSVRSNIPYMQKKQRHQLDTIRKRIVEERKLIKSKIEQIEKHIKNLENISGKPEKKT</sequence>
<keyword evidence="2" id="KW-1185">Reference proteome</keyword>
<dbReference type="AlphaFoldDB" id="A0AAU9GCJ6"/>
<gene>
    <name evidence="1" type="ORF">DMAD_04792</name>
</gene>
<proteinExistence type="predicted"/>
<protein>
    <submittedName>
        <fullName evidence="1">Uncharacterized protein</fullName>
    </submittedName>
</protein>
<evidence type="ECO:0000313" key="2">
    <source>
        <dbReference type="Proteomes" id="UP001500889"/>
    </source>
</evidence>
<dbReference type="Proteomes" id="UP001500889">
    <property type="component" value="Chromosome E"/>
</dbReference>
<accession>A0AAU9GCJ6</accession>
<name>A0AAU9GCJ6_DROMD</name>
<evidence type="ECO:0000313" key="1">
    <source>
        <dbReference type="EMBL" id="BFG06242.1"/>
    </source>
</evidence>
<reference evidence="1 2" key="1">
    <citation type="submission" date="2024-02" db="EMBL/GenBank/DDBJ databases">
        <title>A chromosome-level genome assembly of Drosophila madeirensis, a fruit fly species endemic to Madeira island.</title>
        <authorList>
            <person name="Tomihara K."/>
            <person name="Llopart A."/>
            <person name="Yamamoto D."/>
        </authorList>
    </citation>
    <scope>NUCLEOTIDE SEQUENCE [LARGE SCALE GENOMIC DNA]</scope>
    <source>
        <strain evidence="1 2">RF1</strain>
    </source>
</reference>
<dbReference type="EMBL" id="AP029267">
    <property type="protein sequence ID" value="BFG06242.1"/>
    <property type="molecule type" value="Genomic_DNA"/>
</dbReference>
<organism evidence="1 2">
    <name type="scientific">Drosophila madeirensis</name>
    <name type="common">Fruit fly</name>
    <dbReference type="NCBI Taxonomy" id="30013"/>
    <lineage>
        <taxon>Eukaryota</taxon>
        <taxon>Metazoa</taxon>
        <taxon>Ecdysozoa</taxon>
        <taxon>Arthropoda</taxon>
        <taxon>Hexapoda</taxon>
        <taxon>Insecta</taxon>
        <taxon>Pterygota</taxon>
        <taxon>Neoptera</taxon>
        <taxon>Endopterygota</taxon>
        <taxon>Diptera</taxon>
        <taxon>Brachycera</taxon>
        <taxon>Muscomorpha</taxon>
        <taxon>Ephydroidea</taxon>
        <taxon>Drosophilidae</taxon>
        <taxon>Drosophila</taxon>
        <taxon>Sophophora</taxon>
    </lineage>
</organism>